<dbReference type="InterPro" id="IPR013154">
    <property type="entry name" value="ADH-like_N"/>
</dbReference>
<dbReference type="SUPFAM" id="SSF50129">
    <property type="entry name" value="GroES-like"/>
    <property type="match status" value="2"/>
</dbReference>
<dbReference type="EMBL" id="CP046401">
    <property type="protein sequence ID" value="QGY46966.1"/>
    <property type="molecule type" value="Genomic_DNA"/>
</dbReference>
<dbReference type="GO" id="GO:0016491">
    <property type="term" value="F:oxidoreductase activity"/>
    <property type="evidence" value="ECO:0007669"/>
    <property type="project" value="UniProtKB-KW"/>
</dbReference>
<dbReference type="InterPro" id="IPR013149">
    <property type="entry name" value="ADH-like_C"/>
</dbReference>
<keyword evidence="3" id="KW-0560">Oxidoreductase</keyword>
<dbReference type="Pfam" id="PF08240">
    <property type="entry name" value="ADH_N"/>
    <property type="match status" value="1"/>
</dbReference>
<keyword evidence="6" id="KW-1185">Reference proteome</keyword>
<proteinExistence type="predicted"/>
<evidence type="ECO:0000256" key="3">
    <source>
        <dbReference type="ARBA" id="ARBA00023002"/>
    </source>
</evidence>
<dbReference type="PANTHER" id="PTHR43401:SF2">
    <property type="entry name" value="L-THREONINE 3-DEHYDROGENASE"/>
    <property type="match status" value="1"/>
</dbReference>
<dbReference type="Pfam" id="PF00107">
    <property type="entry name" value="ADH_zinc_N"/>
    <property type="match status" value="1"/>
</dbReference>
<feature type="domain" description="Enoyl reductase (ER)" evidence="4">
    <location>
        <begin position="10"/>
        <end position="343"/>
    </location>
</feature>
<dbReference type="InterPro" id="IPR011032">
    <property type="entry name" value="GroES-like_sf"/>
</dbReference>
<gene>
    <name evidence="5" type="ORF">GM418_25885</name>
</gene>
<evidence type="ECO:0000259" key="4">
    <source>
        <dbReference type="SMART" id="SM00829"/>
    </source>
</evidence>
<evidence type="ECO:0000313" key="6">
    <source>
        <dbReference type="Proteomes" id="UP000428260"/>
    </source>
</evidence>
<dbReference type="RefSeq" id="WP_158870370.1">
    <property type="nucleotide sequence ID" value="NZ_CP046401.1"/>
</dbReference>
<evidence type="ECO:0000313" key="5">
    <source>
        <dbReference type="EMBL" id="QGY46966.1"/>
    </source>
</evidence>
<evidence type="ECO:0000256" key="1">
    <source>
        <dbReference type="ARBA" id="ARBA00022723"/>
    </source>
</evidence>
<dbReference type="InterPro" id="IPR020843">
    <property type="entry name" value="ER"/>
</dbReference>
<accession>A0A6I6JV50</accession>
<reference evidence="5 6" key="1">
    <citation type="submission" date="2019-11" db="EMBL/GenBank/DDBJ databases">
        <authorList>
            <person name="Zheng R.K."/>
            <person name="Sun C.M."/>
        </authorList>
    </citation>
    <scope>NUCLEOTIDE SEQUENCE [LARGE SCALE GENOMIC DNA]</scope>
    <source>
        <strain evidence="5 6">WC007</strain>
    </source>
</reference>
<sequence>MKAVRFYAPGDVRVEEIPVPDCNPGEIRVKVDACAVCGSDFKTFRVGNPRMKPPITMGHEFTGIIEGIPEPISGFEKGDRIVMATSISCGECLYCKKGLTNLCINLAPMGFAYNGGMAEYVTIPQKAIANGHLIKVPEGIKAEHAALAEPLSCAVNSVFQSKIRTGDFVLILGGGPMAILNALAARESGASKIFMTELSAPRINQARLFDIDRIIDPSKENLKEIILEETGGYGADVVIVAAPAAAPQEESLGLVRKQGTVCLFASLPKGKSSLNIDSRLIHYNEIHLTGSSDSTAEHVKRAVEMLSSPGFPAEKLVTHIMGLGNINDAFELMEKGETLRVVLKP</sequence>
<protein>
    <submittedName>
        <fullName evidence="5">Alcohol dehydrogenase catalytic domain-containing protein</fullName>
    </submittedName>
</protein>
<dbReference type="SUPFAM" id="SSF51735">
    <property type="entry name" value="NAD(P)-binding Rossmann-fold domains"/>
    <property type="match status" value="1"/>
</dbReference>
<keyword evidence="1" id="KW-0479">Metal-binding</keyword>
<dbReference type="Gene3D" id="3.90.180.10">
    <property type="entry name" value="Medium-chain alcohol dehydrogenases, catalytic domain"/>
    <property type="match status" value="1"/>
</dbReference>
<dbReference type="InterPro" id="IPR036291">
    <property type="entry name" value="NAD(P)-bd_dom_sf"/>
</dbReference>
<dbReference type="PANTHER" id="PTHR43401">
    <property type="entry name" value="L-THREONINE 3-DEHYDROGENASE"/>
    <property type="match status" value="1"/>
</dbReference>
<evidence type="ECO:0000256" key="2">
    <source>
        <dbReference type="ARBA" id="ARBA00022833"/>
    </source>
</evidence>
<keyword evidence="2" id="KW-0862">Zinc</keyword>
<dbReference type="Gene3D" id="3.40.50.720">
    <property type="entry name" value="NAD(P)-binding Rossmann-like Domain"/>
    <property type="match status" value="1"/>
</dbReference>
<name>A0A6I6JV50_9BACT</name>
<dbReference type="KEGG" id="mcos:GM418_25885"/>
<dbReference type="InterPro" id="IPR050129">
    <property type="entry name" value="Zn_alcohol_dh"/>
</dbReference>
<dbReference type="SMART" id="SM00829">
    <property type="entry name" value="PKS_ER"/>
    <property type="match status" value="1"/>
</dbReference>
<dbReference type="GO" id="GO:0046872">
    <property type="term" value="F:metal ion binding"/>
    <property type="evidence" value="ECO:0007669"/>
    <property type="project" value="UniProtKB-KW"/>
</dbReference>
<dbReference type="Proteomes" id="UP000428260">
    <property type="component" value="Chromosome"/>
</dbReference>
<organism evidence="5 6">
    <name type="scientific">Maribellus comscasis</name>
    <dbReference type="NCBI Taxonomy" id="2681766"/>
    <lineage>
        <taxon>Bacteria</taxon>
        <taxon>Pseudomonadati</taxon>
        <taxon>Bacteroidota</taxon>
        <taxon>Bacteroidia</taxon>
        <taxon>Marinilabiliales</taxon>
        <taxon>Prolixibacteraceae</taxon>
        <taxon>Maribellus</taxon>
    </lineage>
</organism>
<dbReference type="AlphaFoldDB" id="A0A6I6JV50"/>